<evidence type="ECO:0000313" key="5">
    <source>
        <dbReference type="Proteomes" id="UP001499851"/>
    </source>
</evidence>
<keyword evidence="2" id="KW-0812">Transmembrane</keyword>
<sequence length="314" mass="32012">MEPSRPAHAAETDHEPVASSPFRSTPPWERGSGWKRGLAGLGAVLLTAGSVAGVAWLAFRDGDGEGGDTGEVITERCNITEADDVGSGADPLQPASPPERSLAVIQTNYGDIAVMLWGDLAPCGVDAFTYLSETGFYASHECDRLTTQSVDPTAVLRCGSPGHEEESDDSYGPGWRFQAETGMAGNDVADVLALVTDDRGRAGSAFALIRGAAVPTANVSVIGGIVDGYEVLDQIAALSDTVESDGVPPVPVEVWGVTVTELSDLPSGPDTVGEATGLPSGTPAETPSGTSTGTPSGTPTGTATPTGVTTQGRD</sequence>
<feature type="domain" description="PPIase cyclophilin-type" evidence="3">
    <location>
        <begin position="99"/>
        <end position="259"/>
    </location>
</feature>
<protein>
    <recommendedName>
        <fullName evidence="3">PPIase cyclophilin-type domain-containing protein</fullName>
    </recommendedName>
</protein>
<name>A0ABP4RXF8_9ACTN</name>
<dbReference type="EMBL" id="BAAAQF010000002">
    <property type="protein sequence ID" value="GAA1662257.1"/>
    <property type="molecule type" value="Genomic_DNA"/>
</dbReference>
<accession>A0ABP4RXF8</accession>
<dbReference type="InterPro" id="IPR002130">
    <property type="entry name" value="Cyclophilin-type_PPIase_dom"/>
</dbReference>
<feature type="region of interest" description="Disordered" evidence="1">
    <location>
        <begin position="1"/>
        <end position="29"/>
    </location>
</feature>
<organism evidence="4 5">
    <name type="scientific">Glycomyces endophyticus</name>
    <dbReference type="NCBI Taxonomy" id="480996"/>
    <lineage>
        <taxon>Bacteria</taxon>
        <taxon>Bacillati</taxon>
        <taxon>Actinomycetota</taxon>
        <taxon>Actinomycetes</taxon>
        <taxon>Glycomycetales</taxon>
        <taxon>Glycomycetaceae</taxon>
        <taxon>Glycomyces</taxon>
    </lineage>
</organism>
<evidence type="ECO:0000256" key="1">
    <source>
        <dbReference type="SAM" id="MobiDB-lite"/>
    </source>
</evidence>
<keyword evidence="5" id="KW-1185">Reference proteome</keyword>
<evidence type="ECO:0000313" key="4">
    <source>
        <dbReference type="EMBL" id="GAA1662257.1"/>
    </source>
</evidence>
<feature type="compositionally biased region" description="Low complexity" evidence="1">
    <location>
        <begin position="279"/>
        <end position="314"/>
    </location>
</feature>
<dbReference type="SUPFAM" id="SSF50891">
    <property type="entry name" value="Cyclophilin-like"/>
    <property type="match status" value="1"/>
</dbReference>
<dbReference type="RefSeq" id="WP_344481171.1">
    <property type="nucleotide sequence ID" value="NZ_BAAAQF010000002.1"/>
</dbReference>
<dbReference type="Gene3D" id="2.40.100.10">
    <property type="entry name" value="Cyclophilin-like"/>
    <property type="match status" value="1"/>
</dbReference>
<proteinExistence type="predicted"/>
<dbReference type="Proteomes" id="UP001499851">
    <property type="component" value="Unassembled WGS sequence"/>
</dbReference>
<comment type="caution">
    <text evidence="4">The sequence shown here is derived from an EMBL/GenBank/DDBJ whole genome shotgun (WGS) entry which is preliminary data.</text>
</comment>
<evidence type="ECO:0000256" key="2">
    <source>
        <dbReference type="SAM" id="Phobius"/>
    </source>
</evidence>
<feature type="transmembrane region" description="Helical" evidence="2">
    <location>
        <begin position="38"/>
        <end position="59"/>
    </location>
</feature>
<keyword evidence="2" id="KW-0472">Membrane</keyword>
<evidence type="ECO:0000259" key="3">
    <source>
        <dbReference type="PROSITE" id="PS50072"/>
    </source>
</evidence>
<dbReference type="PROSITE" id="PS50072">
    <property type="entry name" value="CSA_PPIASE_2"/>
    <property type="match status" value="1"/>
</dbReference>
<dbReference type="Pfam" id="PF00160">
    <property type="entry name" value="Pro_isomerase"/>
    <property type="match status" value="1"/>
</dbReference>
<keyword evidence="2" id="KW-1133">Transmembrane helix</keyword>
<reference evidence="5" key="1">
    <citation type="journal article" date="2019" name="Int. J. Syst. Evol. Microbiol.">
        <title>The Global Catalogue of Microorganisms (GCM) 10K type strain sequencing project: providing services to taxonomists for standard genome sequencing and annotation.</title>
        <authorList>
            <consortium name="The Broad Institute Genomics Platform"/>
            <consortium name="The Broad Institute Genome Sequencing Center for Infectious Disease"/>
            <person name="Wu L."/>
            <person name="Ma J."/>
        </authorList>
    </citation>
    <scope>NUCLEOTIDE SEQUENCE [LARGE SCALE GENOMIC DNA]</scope>
    <source>
        <strain evidence="5">JCM 16001</strain>
    </source>
</reference>
<feature type="region of interest" description="Disordered" evidence="1">
    <location>
        <begin position="262"/>
        <end position="314"/>
    </location>
</feature>
<dbReference type="InterPro" id="IPR029000">
    <property type="entry name" value="Cyclophilin-like_dom_sf"/>
</dbReference>
<gene>
    <name evidence="4" type="ORF">GCM10009830_04350</name>
</gene>